<reference evidence="2" key="2">
    <citation type="submission" date="2020-05" db="UniProtKB">
        <authorList>
            <consortium name="EnsemblMetazoa"/>
        </authorList>
    </citation>
    <scope>IDENTIFICATION</scope>
    <source>
        <strain evidence="2">IAEA</strain>
    </source>
</reference>
<evidence type="ECO:0000256" key="1">
    <source>
        <dbReference type="SAM" id="Phobius"/>
    </source>
</evidence>
<dbReference type="Proteomes" id="UP000092445">
    <property type="component" value="Unassembled WGS sequence"/>
</dbReference>
<dbReference type="STRING" id="7398.A0A1A9ZKV2"/>
<evidence type="ECO:0000313" key="2">
    <source>
        <dbReference type="EnsemblMetazoa" id="GPAI017841-PA"/>
    </source>
</evidence>
<protein>
    <submittedName>
        <fullName evidence="2">Uncharacterized protein</fullName>
    </submittedName>
</protein>
<keyword evidence="1" id="KW-0472">Membrane</keyword>
<name>A0A1A9ZKV2_GLOPL</name>
<keyword evidence="1" id="KW-1133">Transmembrane helix</keyword>
<accession>A0A1A9ZKV2</accession>
<organism evidence="2 3">
    <name type="scientific">Glossina pallidipes</name>
    <name type="common">Tsetse fly</name>
    <dbReference type="NCBI Taxonomy" id="7398"/>
    <lineage>
        <taxon>Eukaryota</taxon>
        <taxon>Metazoa</taxon>
        <taxon>Ecdysozoa</taxon>
        <taxon>Arthropoda</taxon>
        <taxon>Hexapoda</taxon>
        <taxon>Insecta</taxon>
        <taxon>Pterygota</taxon>
        <taxon>Neoptera</taxon>
        <taxon>Endopterygota</taxon>
        <taxon>Diptera</taxon>
        <taxon>Brachycera</taxon>
        <taxon>Muscomorpha</taxon>
        <taxon>Hippoboscoidea</taxon>
        <taxon>Glossinidae</taxon>
        <taxon>Glossina</taxon>
    </lineage>
</organism>
<proteinExistence type="predicted"/>
<dbReference type="VEuPathDB" id="VectorBase:GPAI017841"/>
<keyword evidence="1" id="KW-0812">Transmembrane</keyword>
<reference evidence="3" key="1">
    <citation type="submission" date="2014-03" db="EMBL/GenBank/DDBJ databases">
        <authorList>
            <person name="Aksoy S."/>
            <person name="Warren W."/>
            <person name="Wilson R.K."/>
        </authorList>
    </citation>
    <scope>NUCLEOTIDE SEQUENCE [LARGE SCALE GENOMIC DNA]</scope>
    <source>
        <strain evidence="3">IAEA</strain>
    </source>
</reference>
<sequence length="233" mass="26626">MTESIHMREYEQTDSGNANNHLMLQETISCEKNFVESEIQQTVYNDEAKRDQLLVKPLKEHADGDELHYARHCRVPIALDYIHKLKANTYPKKLTRKQKMDSKIDERISREMGTPGKNGFISQEMNTSIKNGLISQAMCTSVKNGFIGQKKEPPIKNGFISQKMDTPVKNGLISQKTDSQSKKGTIVDSHNKFTNDKVPKNIYTIISDLYFLGSITSCIVFYDLDDVGYFMHH</sequence>
<dbReference type="AlphaFoldDB" id="A0A1A9ZKV2"/>
<evidence type="ECO:0000313" key="3">
    <source>
        <dbReference type="Proteomes" id="UP000092445"/>
    </source>
</evidence>
<feature type="transmembrane region" description="Helical" evidence="1">
    <location>
        <begin position="202"/>
        <end position="222"/>
    </location>
</feature>
<keyword evidence="3" id="KW-1185">Reference proteome</keyword>
<dbReference type="EnsemblMetazoa" id="GPAI017841-RA">
    <property type="protein sequence ID" value="GPAI017841-PA"/>
    <property type="gene ID" value="GPAI017841"/>
</dbReference>